<evidence type="ECO:0000256" key="2">
    <source>
        <dbReference type="ARBA" id="ARBA00022768"/>
    </source>
</evidence>
<feature type="domain" description="Translation elongation factor EFTs/EF1B dimerisation" evidence="4">
    <location>
        <begin position="16"/>
        <end position="194"/>
    </location>
</feature>
<comment type="caution">
    <text evidence="5">The sequence shown here is derived from an EMBL/GenBank/DDBJ whole genome shotgun (WGS) entry which is preliminary data.</text>
</comment>
<gene>
    <name evidence="5" type="ORF">LCGC14_0256500</name>
</gene>
<dbReference type="InterPro" id="IPR036402">
    <property type="entry name" value="EF-Ts_dimer_sf"/>
</dbReference>
<sequence>MVSIEKIKQLREETGVSIAECKKALMETRGDIEQAKETLRKWGGELAGKKSKREAKEGTIESYLHPNKKIGVLLNIHSESDFVAKSSEFQGLAHEICLQIAAMKPLYLKVEDIPEEFIHGEKNIYQEQLKNSGKPQKIINEIVEGKLNKYKEEISLLSQAWIKDQNKTIKSLIDEHIAKFGENIIIKKFVRYEI</sequence>
<dbReference type="PROSITE" id="PS01126">
    <property type="entry name" value="EF_TS_1"/>
    <property type="match status" value="1"/>
</dbReference>
<dbReference type="InterPro" id="IPR014039">
    <property type="entry name" value="Transl_elong_EFTs/EF1B_dimer"/>
</dbReference>
<evidence type="ECO:0000256" key="1">
    <source>
        <dbReference type="ARBA" id="ARBA00005532"/>
    </source>
</evidence>
<dbReference type="GO" id="GO:0005737">
    <property type="term" value="C:cytoplasm"/>
    <property type="evidence" value="ECO:0007669"/>
    <property type="project" value="UniProtKB-ARBA"/>
</dbReference>
<dbReference type="EMBL" id="LAZR01000136">
    <property type="protein sequence ID" value="KKN87609.1"/>
    <property type="molecule type" value="Genomic_DNA"/>
</dbReference>
<dbReference type="InterPro" id="IPR001816">
    <property type="entry name" value="Transl_elong_EFTs/EF1B"/>
</dbReference>
<proteinExistence type="inferred from homology"/>
<dbReference type="Pfam" id="PF00889">
    <property type="entry name" value="EF_TS"/>
    <property type="match status" value="1"/>
</dbReference>
<dbReference type="FunFam" id="1.10.286.20:FF:000001">
    <property type="entry name" value="Elongation factor Ts"/>
    <property type="match status" value="1"/>
</dbReference>
<dbReference type="CDD" id="cd14275">
    <property type="entry name" value="UBA_EF-Ts"/>
    <property type="match status" value="1"/>
</dbReference>
<dbReference type="SUPFAM" id="SSF46934">
    <property type="entry name" value="UBA-like"/>
    <property type="match status" value="1"/>
</dbReference>
<dbReference type="Gene3D" id="1.10.286.20">
    <property type="match status" value="1"/>
</dbReference>
<dbReference type="FunFam" id="1.10.8.10:FF:000001">
    <property type="entry name" value="Elongation factor Ts"/>
    <property type="match status" value="1"/>
</dbReference>
<keyword evidence="2" id="KW-0251">Elongation factor</keyword>
<reference evidence="5" key="1">
    <citation type="journal article" date="2015" name="Nature">
        <title>Complex archaea that bridge the gap between prokaryotes and eukaryotes.</title>
        <authorList>
            <person name="Spang A."/>
            <person name="Saw J.H."/>
            <person name="Jorgensen S.L."/>
            <person name="Zaremba-Niedzwiedzka K."/>
            <person name="Martijn J."/>
            <person name="Lind A.E."/>
            <person name="van Eijk R."/>
            <person name="Schleper C."/>
            <person name="Guy L."/>
            <person name="Ettema T.J."/>
        </authorList>
    </citation>
    <scope>NUCLEOTIDE SEQUENCE</scope>
</reference>
<evidence type="ECO:0000259" key="4">
    <source>
        <dbReference type="Pfam" id="PF00889"/>
    </source>
</evidence>
<dbReference type="InterPro" id="IPR018101">
    <property type="entry name" value="Transl_elong_Ts_CS"/>
</dbReference>
<dbReference type="SUPFAM" id="SSF54713">
    <property type="entry name" value="Elongation factor Ts (EF-Ts), dimerisation domain"/>
    <property type="match status" value="1"/>
</dbReference>
<dbReference type="PANTHER" id="PTHR11741:SF0">
    <property type="entry name" value="ELONGATION FACTOR TS, MITOCHONDRIAL"/>
    <property type="match status" value="1"/>
</dbReference>
<comment type="similarity">
    <text evidence="1">Belongs to the EF-Ts family.</text>
</comment>
<dbReference type="Gene3D" id="3.30.479.20">
    <property type="entry name" value="Elongation factor Ts, dimerisation domain"/>
    <property type="match status" value="1"/>
</dbReference>
<evidence type="ECO:0000313" key="5">
    <source>
        <dbReference type="EMBL" id="KKN87609.1"/>
    </source>
</evidence>
<dbReference type="GO" id="GO:0003746">
    <property type="term" value="F:translation elongation factor activity"/>
    <property type="evidence" value="ECO:0007669"/>
    <property type="project" value="UniProtKB-KW"/>
</dbReference>
<accession>A0A0F9U7L4</accession>
<evidence type="ECO:0000256" key="3">
    <source>
        <dbReference type="ARBA" id="ARBA00022917"/>
    </source>
</evidence>
<dbReference type="HAMAP" id="MF_00050">
    <property type="entry name" value="EF_Ts"/>
    <property type="match status" value="1"/>
</dbReference>
<organism evidence="5">
    <name type="scientific">marine sediment metagenome</name>
    <dbReference type="NCBI Taxonomy" id="412755"/>
    <lineage>
        <taxon>unclassified sequences</taxon>
        <taxon>metagenomes</taxon>
        <taxon>ecological metagenomes</taxon>
    </lineage>
</organism>
<name>A0A0F9U7L4_9ZZZZ</name>
<dbReference type="AlphaFoldDB" id="A0A0F9U7L4"/>
<dbReference type="PANTHER" id="PTHR11741">
    <property type="entry name" value="ELONGATION FACTOR TS"/>
    <property type="match status" value="1"/>
</dbReference>
<keyword evidence="3" id="KW-0648">Protein biosynthesis</keyword>
<protein>
    <recommendedName>
        <fullName evidence="4">Translation elongation factor EFTs/EF1B dimerisation domain-containing protein</fullName>
    </recommendedName>
</protein>
<dbReference type="Gene3D" id="1.10.8.10">
    <property type="entry name" value="DNA helicase RuvA subunit, C-terminal domain"/>
    <property type="match status" value="1"/>
</dbReference>
<dbReference type="InterPro" id="IPR009060">
    <property type="entry name" value="UBA-like_sf"/>
</dbReference>